<evidence type="ECO:0000256" key="4">
    <source>
        <dbReference type="ARBA" id="ARBA00022499"/>
    </source>
</evidence>
<evidence type="ECO:0000256" key="10">
    <source>
        <dbReference type="ARBA" id="ARBA00022843"/>
    </source>
</evidence>
<keyword evidence="3" id="KW-0488">Methylation</keyword>
<evidence type="ECO:0000259" key="24">
    <source>
        <dbReference type="Pfam" id="PF16739"/>
    </source>
</evidence>
<dbReference type="InterPro" id="IPR011029">
    <property type="entry name" value="DEATH-like_dom_sf"/>
</dbReference>
<evidence type="ECO:0000313" key="25">
    <source>
        <dbReference type="EMBL" id="KAJ8335765.1"/>
    </source>
</evidence>
<feature type="domain" description="Caspase recruitment" evidence="24">
    <location>
        <begin position="44"/>
        <end position="131"/>
    </location>
</feature>
<keyword evidence="18" id="KW-0449">Lipoprotein</keyword>
<keyword evidence="16" id="KW-0564">Palmitate</keyword>
<reference evidence="25" key="1">
    <citation type="journal article" date="2023" name="Science">
        <title>Genome structures resolve the early diversification of teleost fishes.</title>
        <authorList>
            <person name="Parey E."/>
            <person name="Louis A."/>
            <person name="Montfort J."/>
            <person name="Bouchez O."/>
            <person name="Roques C."/>
            <person name="Iampietro C."/>
            <person name="Lluch J."/>
            <person name="Castinel A."/>
            <person name="Donnadieu C."/>
            <person name="Desvignes T."/>
            <person name="Floi Bucao C."/>
            <person name="Jouanno E."/>
            <person name="Wen M."/>
            <person name="Mejri S."/>
            <person name="Dirks R."/>
            <person name="Jansen H."/>
            <person name="Henkel C."/>
            <person name="Chen W.J."/>
            <person name="Zahm M."/>
            <person name="Cabau C."/>
            <person name="Klopp C."/>
            <person name="Thompson A.W."/>
            <person name="Robinson-Rechavi M."/>
            <person name="Braasch I."/>
            <person name="Lecointre G."/>
            <person name="Bobe J."/>
            <person name="Postlethwait J.H."/>
            <person name="Berthelot C."/>
            <person name="Roest Crollius H."/>
            <person name="Guiguen Y."/>
        </authorList>
    </citation>
    <scope>NUCLEOTIDE SEQUENCE</scope>
    <source>
        <strain evidence="25">WJC10195</strain>
    </source>
</reference>
<dbReference type="Proteomes" id="UP001152622">
    <property type="component" value="Chromosome 20"/>
</dbReference>
<evidence type="ECO:0000256" key="14">
    <source>
        <dbReference type="ARBA" id="ARBA00023128"/>
    </source>
</evidence>
<evidence type="ECO:0000256" key="23">
    <source>
        <dbReference type="SAM" id="Phobius"/>
    </source>
</evidence>
<evidence type="ECO:0000256" key="1">
    <source>
        <dbReference type="ARBA" id="ARBA00004275"/>
    </source>
</evidence>
<evidence type="ECO:0000256" key="22">
    <source>
        <dbReference type="SAM" id="MobiDB-lite"/>
    </source>
</evidence>
<keyword evidence="7" id="KW-0399">Innate immunity</keyword>
<dbReference type="GO" id="GO:0035591">
    <property type="term" value="F:signaling adaptor activity"/>
    <property type="evidence" value="ECO:0007669"/>
    <property type="project" value="UniProtKB-ARBA"/>
</dbReference>
<dbReference type="InterPro" id="IPR042144">
    <property type="entry name" value="CARD_IPS1"/>
</dbReference>
<dbReference type="GO" id="GO:1900063">
    <property type="term" value="P:regulation of peroxisome organization"/>
    <property type="evidence" value="ECO:0007669"/>
    <property type="project" value="UniProtKB-ARBA"/>
</dbReference>
<feature type="transmembrane region" description="Helical" evidence="23">
    <location>
        <begin position="501"/>
        <end position="520"/>
    </location>
</feature>
<feature type="compositionally biased region" description="Polar residues" evidence="22">
    <location>
        <begin position="196"/>
        <end position="218"/>
    </location>
</feature>
<keyword evidence="26" id="KW-1185">Reference proteome</keyword>
<dbReference type="Gene3D" id="1.10.533.10">
    <property type="entry name" value="Death Domain, Fas"/>
    <property type="match status" value="1"/>
</dbReference>
<dbReference type="GO" id="GO:0005741">
    <property type="term" value="C:mitochondrial outer membrane"/>
    <property type="evidence" value="ECO:0007669"/>
    <property type="project" value="UniProtKB-SubCell"/>
</dbReference>
<evidence type="ECO:0000256" key="11">
    <source>
        <dbReference type="ARBA" id="ARBA00022859"/>
    </source>
</evidence>
<name>A0A9Q1EBM7_SYNKA</name>
<feature type="compositionally biased region" description="Pro residues" evidence="22">
    <location>
        <begin position="157"/>
        <end position="177"/>
    </location>
</feature>
<dbReference type="GO" id="GO:0051607">
    <property type="term" value="P:defense response to virus"/>
    <property type="evidence" value="ECO:0007669"/>
    <property type="project" value="UniProtKB-KW"/>
</dbReference>
<dbReference type="GO" id="GO:1900227">
    <property type="term" value="P:positive regulation of NLRP3 inflammasome complex assembly"/>
    <property type="evidence" value="ECO:0007669"/>
    <property type="project" value="UniProtKB-ARBA"/>
</dbReference>
<evidence type="ECO:0000256" key="13">
    <source>
        <dbReference type="ARBA" id="ARBA00023118"/>
    </source>
</evidence>
<feature type="compositionally biased region" description="Polar residues" evidence="22">
    <location>
        <begin position="272"/>
        <end position="284"/>
    </location>
</feature>
<feature type="region of interest" description="Disordered" evidence="22">
    <location>
        <begin position="302"/>
        <end position="345"/>
    </location>
</feature>
<feature type="compositionally biased region" description="Low complexity" evidence="22">
    <location>
        <begin position="233"/>
        <end position="247"/>
    </location>
</feature>
<dbReference type="GO" id="GO:0045071">
    <property type="term" value="P:negative regulation of viral genome replication"/>
    <property type="evidence" value="ECO:0007669"/>
    <property type="project" value="UniProtKB-ARBA"/>
</dbReference>
<dbReference type="GO" id="GO:0032727">
    <property type="term" value="P:positive regulation of interferon-alpha production"/>
    <property type="evidence" value="ECO:0007669"/>
    <property type="project" value="UniProtKB-ARBA"/>
</dbReference>
<dbReference type="InterPro" id="IPR031964">
    <property type="entry name" value="CARD_dom"/>
</dbReference>
<keyword evidence="4" id="KW-1017">Isopeptide bond</keyword>
<dbReference type="GO" id="GO:0045087">
    <property type="term" value="P:innate immune response"/>
    <property type="evidence" value="ECO:0007669"/>
    <property type="project" value="UniProtKB-KW"/>
</dbReference>
<evidence type="ECO:0000256" key="3">
    <source>
        <dbReference type="ARBA" id="ARBA00022481"/>
    </source>
</evidence>
<keyword evidence="15 23" id="KW-0472">Membrane</keyword>
<keyword evidence="11" id="KW-0391">Immunity</keyword>
<gene>
    <name evidence="25" type="ORF">SKAU_G00391070</name>
</gene>
<keyword evidence="9" id="KW-1000">Mitochondrion outer membrane</keyword>
<evidence type="ECO:0000256" key="5">
    <source>
        <dbReference type="ARBA" id="ARBA00022553"/>
    </source>
</evidence>
<dbReference type="FunFam" id="1.10.533.10:FF:000063">
    <property type="entry name" value="Mitochondrial antiviral-signaling protein"/>
    <property type="match status" value="1"/>
</dbReference>
<comment type="subcellular location">
    <subcellularLocation>
        <location evidence="2">Mitochondrion outer membrane</location>
        <topology evidence="2">Single-pass membrane protein</topology>
    </subcellularLocation>
    <subcellularLocation>
        <location evidence="1">Peroxisome</location>
    </subcellularLocation>
</comment>
<evidence type="ECO:0000256" key="21">
    <source>
        <dbReference type="ARBA" id="ARBA00083233"/>
    </source>
</evidence>
<feature type="compositionally biased region" description="Basic and acidic residues" evidence="22">
    <location>
        <begin position="380"/>
        <end position="394"/>
    </location>
</feature>
<dbReference type="OrthoDB" id="9909785at2759"/>
<evidence type="ECO:0000256" key="2">
    <source>
        <dbReference type="ARBA" id="ARBA00004572"/>
    </source>
</evidence>
<keyword evidence="12 23" id="KW-1133">Transmembrane helix</keyword>
<comment type="caution">
    <text evidence="25">The sequence shown here is derived from an EMBL/GenBank/DDBJ whole genome shotgun (WGS) entry which is preliminary data.</text>
</comment>
<evidence type="ECO:0000256" key="17">
    <source>
        <dbReference type="ARBA" id="ARBA00023140"/>
    </source>
</evidence>
<evidence type="ECO:0000313" key="26">
    <source>
        <dbReference type="Proteomes" id="UP001152622"/>
    </source>
</evidence>
<feature type="region of interest" description="Disordered" evidence="22">
    <location>
        <begin position="135"/>
        <end position="284"/>
    </location>
</feature>
<evidence type="ECO:0000256" key="12">
    <source>
        <dbReference type="ARBA" id="ARBA00022989"/>
    </source>
</evidence>
<sequence>MRHKTFDERNMQATRKGKVTTKLALQPQISSLTLKRLKMTYASDRLYDGYLRRNMATFVSTVKVTEIIPHLPCLTQSDREEIVAKRESAGNYIAMQMLLDYLKRRQNWVDEFIRALEQCEHSRLASEIRAEHESLLGPRNAAPVAPRVNVHPRHNPDPSPPNHPDPSPNPVLAPLPNPEVGVPLPQPDPQAVAISSEHNLTPASTEASGIAEPSQNPAAPSGQVLPGASSQVPASGYSSLSSSLPPASETPTFCPAVSPPEPQVSSVIPPVQDSNPPADNAIQQPVENSEPTINQVSANDWQAQPVQGSSAQQHSGLARLTAGADHTDSRAASPPVGGPVSEDAFLSKPGTLHSFSAAVHRPSENPAVLAPVAEELYSGDTDRLQISESCRESRASSGTNMPSHNEPEEDHYESTNRSLLSYQDVRVHVGHVSQDASFQNHAGQAFHAPNEQPALGPTHNDCPPGSEAEQAITGPSCPGQQQSNLQRDQRAVSSYNLLANYYIPAAAIAGLSALVMFWKLRN</sequence>
<evidence type="ECO:0000256" key="19">
    <source>
        <dbReference type="ARBA" id="ARBA00071084"/>
    </source>
</evidence>
<dbReference type="EMBL" id="JAINUF010000020">
    <property type="protein sequence ID" value="KAJ8335765.1"/>
    <property type="molecule type" value="Genomic_DNA"/>
</dbReference>
<keyword evidence="5" id="KW-0597">Phosphoprotein</keyword>
<keyword evidence="8 23" id="KW-0812">Transmembrane</keyword>
<keyword evidence="6" id="KW-0945">Host-virus interaction</keyword>
<proteinExistence type="predicted"/>
<keyword evidence="14" id="KW-0496">Mitochondrion</keyword>
<dbReference type="GO" id="GO:0032728">
    <property type="term" value="P:positive regulation of interferon-beta production"/>
    <property type="evidence" value="ECO:0007669"/>
    <property type="project" value="UniProtKB-ARBA"/>
</dbReference>
<keyword evidence="13" id="KW-0051">Antiviral defense</keyword>
<protein>
    <recommendedName>
        <fullName evidence="19">Mitochondrial antiviral-signaling protein</fullName>
    </recommendedName>
    <alternativeName>
        <fullName evidence="20">Interferon beta promoter stimulator protein 1</fullName>
    </alternativeName>
    <alternativeName>
        <fullName evidence="21">Virus-induced-signaling adapter</fullName>
    </alternativeName>
</protein>
<accession>A0A9Q1EBM7</accession>
<evidence type="ECO:0000256" key="20">
    <source>
        <dbReference type="ARBA" id="ARBA00082620"/>
    </source>
</evidence>
<dbReference type="GO" id="GO:0070585">
    <property type="term" value="P:protein localization to mitochondrion"/>
    <property type="evidence" value="ECO:0007669"/>
    <property type="project" value="UniProtKB-ARBA"/>
</dbReference>
<keyword evidence="17" id="KW-0576">Peroxisome</keyword>
<dbReference type="Pfam" id="PF16739">
    <property type="entry name" value="CARD_2"/>
    <property type="match status" value="1"/>
</dbReference>
<evidence type="ECO:0000256" key="7">
    <source>
        <dbReference type="ARBA" id="ARBA00022588"/>
    </source>
</evidence>
<feature type="region of interest" description="Disordered" evidence="22">
    <location>
        <begin position="379"/>
        <end position="416"/>
    </location>
</feature>
<evidence type="ECO:0000256" key="9">
    <source>
        <dbReference type="ARBA" id="ARBA00022787"/>
    </source>
</evidence>
<feature type="compositionally biased region" description="Polar residues" evidence="22">
    <location>
        <begin position="302"/>
        <end position="315"/>
    </location>
</feature>
<feature type="region of interest" description="Disordered" evidence="22">
    <location>
        <begin position="447"/>
        <end position="482"/>
    </location>
</feature>
<dbReference type="GO" id="GO:0005777">
    <property type="term" value="C:peroxisome"/>
    <property type="evidence" value="ECO:0007669"/>
    <property type="project" value="UniProtKB-SubCell"/>
</dbReference>
<dbReference type="GO" id="GO:0002753">
    <property type="term" value="P:cytoplasmic pattern recognition receptor signaling pathway"/>
    <property type="evidence" value="ECO:0007669"/>
    <property type="project" value="UniProtKB-ARBA"/>
</dbReference>
<evidence type="ECO:0000256" key="16">
    <source>
        <dbReference type="ARBA" id="ARBA00023139"/>
    </source>
</evidence>
<dbReference type="GO" id="GO:0032755">
    <property type="term" value="P:positive regulation of interleukin-6 production"/>
    <property type="evidence" value="ECO:0007669"/>
    <property type="project" value="UniProtKB-ARBA"/>
</dbReference>
<dbReference type="GO" id="GO:0002230">
    <property type="term" value="P:positive regulation of defense response to virus by host"/>
    <property type="evidence" value="ECO:0007669"/>
    <property type="project" value="UniProtKB-ARBA"/>
</dbReference>
<evidence type="ECO:0000256" key="6">
    <source>
        <dbReference type="ARBA" id="ARBA00022581"/>
    </source>
</evidence>
<keyword evidence="10" id="KW-0832">Ubl conjugation</keyword>
<evidence type="ECO:0000256" key="15">
    <source>
        <dbReference type="ARBA" id="ARBA00023136"/>
    </source>
</evidence>
<dbReference type="CDD" id="cd08811">
    <property type="entry name" value="CARD_IPS1"/>
    <property type="match status" value="1"/>
</dbReference>
<dbReference type="SUPFAM" id="SSF47986">
    <property type="entry name" value="DEATH domain"/>
    <property type="match status" value="1"/>
</dbReference>
<evidence type="ECO:0000256" key="18">
    <source>
        <dbReference type="ARBA" id="ARBA00023288"/>
    </source>
</evidence>
<evidence type="ECO:0000256" key="8">
    <source>
        <dbReference type="ARBA" id="ARBA00022692"/>
    </source>
</evidence>
<organism evidence="25 26">
    <name type="scientific">Synaphobranchus kaupii</name>
    <name type="common">Kaup's arrowtooth eel</name>
    <dbReference type="NCBI Taxonomy" id="118154"/>
    <lineage>
        <taxon>Eukaryota</taxon>
        <taxon>Metazoa</taxon>
        <taxon>Chordata</taxon>
        <taxon>Craniata</taxon>
        <taxon>Vertebrata</taxon>
        <taxon>Euteleostomi</taxon>
        <taxon>Actinopterygii</taxon>
        <taxon>Neopterygii</taxon>
        <taxon>Teleostei</taxon>
        <taxon>Anguilliformes</taxon>
        <taxon>Synaphobranchidae</taxon>
        <taxon>Synaphobranchus</taxon>
    </lineage>
</organism>
<dbReference type="AlphaFoldDB" id="A0A9Q1EBM7"/>